<dbReference type="RefSeq" id="WP_161405075.1">
    <property type="nucleotide sequence ID" value="NZ_WTUZ01000004.1"/>
</dbReference>
<dbReference type="Proteomes" id="UP000481087">
    <property type="component" value="Unassembled WGS sequence"/>
</dbReference>
<evidence type="ECO:0000313" key="1">
    <source>
        <dbReference type="EMBL" id="MZQ80824.1"/>
    </source>
</evidence>
<name>A0A6L8US87_9BACL</name>
<organism evidence="1 2">
    <name type="scientific">Paenibacillus silvestris</name>
    <dbReference type="NCBI Taxonomy" id="2606219"/>
    <lineage>
        <taxon>Bacteria</taxon>
        <taxon>Bacillati</taxon>
        <taxon>Bacillota</taxon>
        <taxon>Bacilli</taxon>
        <taxon>Bacillales</taxon>
        <taxon>Paenibacillaceae</taxon>
        <taxon>Paenibacillus</taxon>
    </lineage>
</organism>
<dbReference type="EMBL" id="WTUZ01000004">
    <property type="protein sequence ID" value="MZQ80824.1"/>
    <property type="molecule type" value="Genomic_DNA"/>
</dbReference>
<comment type="caution">
    <text evidence="1">The sequence shown here is derived from an EMBL/GenBank/DDBJ whole genome shotgun (WGS) entry which is preliminary data.</text>
</comment>
<keyword evidence="2" id="KW-1185">Reference proteome</keyword>
<sequence length="179" mass="21387">METKLYSYMQELMEKYEELKIPYKYSLQEVDHILKKKYMAIELDKKDFEDLKGDIHVQYEKISKCYTIQNEEVLNSLYSAKEKVDHFIMIEFLKKHNFNDDDTDSKRIEMSMEMNQGKRINVILESENQYISGFTLQGRSNKLLNELVVFKGIDSDKCNLENHEFLYYVQALLESGYIN</sequence>
<reference evidence="1 2" key="1">
    <citation type="submission" date="2019-12" db="EMBL/GenBank/DDBJ databases">
        <title>Paenibacillus sp. nov. sp. isolated from soil.</title>
        <authorList>
            <person name="Kim J."/>
            <person name="Jeong S.E."/>
            <person name="Jung H.S."/>
            <person name="Jeon C.O."/>
        </authorList>
    </citation>
    <scope>NUCLEOTIDE SEQUENCE [LARGE SCALE GENOMIC DNA]</scope>
    <source>
        <strain evidence="1 2">5J-6</strain>
    </source>
</reference>
<protein>
    <submittedName>
        <fullName evidence="1">Uncharacterized protein</fullName>
    </submittedName>
</protein>
<gene>
    <name evidence="1" type="ORF">GQF01_01555</name>
</gene>
<proteinExistence type="predicted"/>
<dbReference type="AlphaFoldDB" id="A0A6L8US87"/>
<evidence type="ECO:0000313" key="2">
    <source>
        <dbReference type="Proteomes" id="UP000481087"/>
    </source>
</evidence>
<accession>A0A6L8US87</accession>